<feature type="signal peptide" evidence="2">
    <location>
        <begin position="1"/>
        <end position="15"/>
    </location>
</feature>
<evidence type="ECO:0000313" key="4">
    <source>
        <dbReference type="Proteomes" id="UP001363151"/>
    </source>
</evidence>
<keyword evidence="4" id="KW-1185">Reference proteome</keyword>
<dbReference type="Proteomes" id="UP001363151">
    <property type="component" value="Unassembled WGS sequence"/>
</dbReference>
<gene>
    <name evidence="3" type="ORF">SO694_00028210</name>
</gene>
<dbReference type="EMBL" id="JBBJCI010000223">
    <property type="protein sequence ID" value="KAK7239614.1"/>
    <property type="molecule type" value="Genomic_DNA"/>
</dbReference>
<evidence type="ECO:0000256" key="1">
    <source>
        <dbReference type="SAM" id="MobiDB-lite"/>
    </source>
</evidence>
<protein>
    <submittedName>
        <fullName evidence="3">Uncharacterized protein</fullName>
    </submittedName>
</protein>
<feature type="chain" id="PRO_5046026678" evidence="2">
    <location>
        <begin position="16"/>
        <end position="285"/>
    </location>
</feature>
<proteinExistence type="predicted"/>
<sequence length="285" mass="30344">MTRLALLLFTRPATGWLWSSSKEDTEASVVPSFGEGQMARLDDLSPSSLEAALSTSGAIVMGLEAGAVDAVAAAAYAAFQRKDLDAFDGYARRRRRAGRSSSGDPGPGSRRRPTPSRRRPSRSSRPSGPPTANSPRTWAEPAPGRSFARCGSKGSYELHVAFHPAGGLEPMACAAHGESDRDVDGMGFTLDDPLKPFPGLGPKWESSEANYRVSAVSISGDPAPAPRTRLECATTEARGVRVRGRLNGDMGSALVGPPVHPCEFADFDGFLRTSCLERRRRRSGA</sequence>
<comment type="caution">
    <text evidence="3">The sequence shown here is derived from an EMBL/GenBank/DDBJ whole genome shotgun (WGS) entry which is preliminary data.</text>
</comment>
<organism evidence="3 4">
    <name type="scientific">Aureococcus anophagefferens</name>
    <name type="common">Harmful bloom alga</name>
    <dbReference type="NCBI Taxonomy" id="44056"/>
    <lineage>
        <taxon>Eukaryota</taxon>
        <taxon>Sar</taxon>
        <taxon>Stramenopiles</taxon>
        <taxon>Ochrophyta</taxon>
        <taxon>Pelagophyceae</taxon>
        <taxon>Pelagomonadales</taxon>
        <taxon>Pelagomonadaceae</taxon>
        <taxon>Aureococcus</taxon>
    </lineage>
</organism>
<name>A0ABR1FVR3_AURAN</name>
<accession>A0ABR1FVR3</accession>
<evidence type="ECO:0000256" key="2">
    <source>
        <dbReference type="SAM" id="SignalP"/>
    </source>
</evidence>
<feature type="compositionally biased region" description="Basic residues" evidence="1">
    <location>
        <begin position="109"/>
        <end position="122"/>
    </location>
</feature>
<feature type="region of interest" description="Disordered" evidence="1">
    <location>
        <begin position="93"/>
        <end position="143"/>
    </location>
</feature>
<reference evidence="3 4" key="1">
    <citation type="submission" date="2024-03" db="EMBL/GenBank/DDBJ databases">
        <title>Aureococcus anophagefferens CCMP1851 and Kratosvirus quantuckense: Draft genome of a second virus-susceptible host strain in the model system.</title>
        <authorList>
            <person name="Chase E."/>
            <person name="Truchon A.R."/>
            <person name="Schepens W."/>
            <person name="Wilhelm S.W."/>
        </authorList>
    </citation>
    <scope>NUCLEOTIDE SEQUENCE [LARGE SCALE GENOMIC DNA]</scope>
    <source>
        <strain evidence="3 4">CCMP1851</strain>
    </source>
</reference>
<evidence type="ECO:0000313" key="3">
    <source>
        <dbReference type="EMBL" id="KAK7239614.1"/>
    </source>
</evidence>
<feature type="compositionally biased region" description="Low complexity" evidence="1">
    <location>
        <begin position="99"/>
        <end position="108"/>
    </location>
</feature>
<keyword evidence="2" id="KW-0732">Signal</keyword>